<proteinExistence type="predicted"/>
<feature type="compositionally biased region" description="Polar residues" evidence="1">
    <location>
        <begin position="1"/>
        <end position="15"/>
    </location>
</feature>
<feature type="compositionally biased region" description="Low complexity" evidence="1">
    <location>
        <begin position="16"/>
        <end position="33"/>
    </location>
</feature>
<evidence type="ECO:0000313" key="3">
    <source>
        <dbReference type="Proteomes" id="UP001352852"/>
    </source>
</evidence>
<feature type="region of interest" description="Disordered" evidence="1">
    <location>
        <begin position="1"/>
        <end position="52"/>
    </location>
</feature>
<dbReference type="EMBL" id="JAHUTJ010059494">
    <property type="protein sequence ID" value="MED6287943.1"/>
    <property type="molecule type" value="Genomic_DNA"/>
</dbReference>
<evidence type="ECO:0000256" key="1">
    <source>
        <dbReference type="SAM" id="MobiDB-lite"/>
    </source>
</evidence>
<sequence length="126" mass="14235">MFQQPEATVGSTQEGRLSLTNSSWNSSDLSRSSCIPPSTNSQRDGINHSPTCIQAQHPSMPFHPHFSHSMFSFFLPPKHVHGGLQDQTRPRFYFCLILPANTPEVKFSKSTRPFFSPCVSKFFRGF</sequence>
<evidence type="ECO:0000313" key="2">
    <source>
        <dbReference type="EMBL" id="MED6287943.1"/>
    </source>
</evidence>
<comment type="caution">
    <text evidence="2">The sequence shown here is derived from an EMBL/GenBank/DDBJ whole genome shotgun (WGS) entry which is preliminary data.</text>
</comment>
<protein>
    <submittedName>
        <fullName evidence="2">Uncharacterized protein</fullName>
    </submittedName>
</protein>
<organism evidence="2 3">
    <name type="scientific">Characodon lateralis</name>
    <dbReference type="NCBI Taxonomy" id="208331"/>
    <lineage>
        <taxon>Eukaryota</taxon>
        <taxon>Metazoa</taxon>
        <taxon>Chordata</taxon>
        <taxon>Craniata</taxon>
        <taxon>Vertebrata</taxon>
        <taxon>Euteleostomi</taxon>
        <taxon>Actinopterygii</taxon>
        <taxon>Neopterygii</taxon>
        <taxon>Teleostei</taxon>
        <taxon>Neoteleostei</taxon>
        <taxon>Acanthomorphata</taxon>
        <taxon>Ovalentaria</taxon>
        <taxon>Atherinomorphae</taxon>
        <taxon>Cyprinodontiformes</taxon>
        <taxon>Goodeidae</taxon>
        <taxon>Characodon</taxon>
    </lineage>
</organism>
<name>A0ABU7EL28_9TELE</name>
<reference evidence="2 3" key="1">
    <citation type="submission" date="2021-06" db="EMBL/GenBank/DDBJ databases">
        <authorList>
            <person name="Palmer J.M."/>
        </authorList>
    </citation>
    <scope>NUCLEOTIDE SEQUENCE [LARGE SCALE GENOMIC DNA]</scope>
    <source>
        <strain evidence="2 3">CL_MEX2019</strain>
        <tissue evidence="2">Muscle</tissue>
    </source>
</reference>
<dbReference type="Proteomes" id="UP001352852">
    <property type="component" value="Unassembled WGS sequence"/>
</dbReference>
<keyword evidence="3" id="KW-1185">Reference proteome</keyword>
<feature type="compositionally biased region" description="Polar residues" evidence="1">
    <location>
        <begin position="35"/>
        <end position="52"/>
    </location>
</feature>
<accession>A0ABU7EL28</accession>
<gene>
    <name evidence="2" type="ORF">CHARACLAT_021551</name>
</gene>